<keyword evidence="2" id="KW-1185">Reference proteome</keyword>
<dbReference type="Proteomes" id="UP000245207">
    <property type="component" value="Unassembled WGS sequence"/>
</dbReference>
<sequence length="65" mass="7731">MLFVYLRFRRSRRRRVRREGVEELLGVIKEKDERIHQLLYQIARMNELLLASHHGVPMISKAASG</sequence>
<gene>
    <name evidence="1" type="ORF">CTI12_AA592670</name>
</gene>
<comment type="caution">
    <text evidence="1">The sequence shown here is derived from an EMBL/GenBank/DDBJ whole genome shotgun (WGS) entry which is preliminary data.</text>
</comment>
<dbReference type="OrthoDB" id="1087988at2759"/>
<evidence type="ECO:0000313" key="2">
    <source>
        <dbReference type="Proteomes" id="UP000245207"/>
    </source>
</evidence>
<reference evidence="1 2" key="1">
    <citation type="journal article" date="2018" name="Mol. Plant">
        <title>The genome of Artemisia annua provides insight into the evolution of Asteraceae family and artemisinin biosynthesis.</title>
        <authorList>
            <person name="Shen Q."/>
            <person name="Zhang L."/>
            <person name="Liao Z."/>
            <person name="Wang S."/>
            <person name="Yan T."/>
            <person name="Shi P."/>
            <person name="Liu M."/>
            <person name="Fu X."/>
            <person name="Pan Q."/>
            <person name="Wang Y."/>
            <person name="Lv Z."/>
            <person name="Lu X."/>
            <person name="Zhang F."/>
            <person name="Jiang W."/>
            <person name="Ma Y."/>
            <person name="Chen M."/>
            <person name="Hao X."/>
            <person name="Li L."/>
            <person name="Tang Y."/>
            <person name="Lv G."/>
            <person name="Zhou Y."/>
            <person name="Sun X."/>
            <person name="Brodelius P.E."/>
            <person name="Rose J.K.C."/>
            <person name="Tang K."/>
        </authorList>
    </citation>
    <scope>NUCLEOTIDE SEQUENCE [LARGE SCALE GENOMIC DNA]</scope>
    <source>
        <strain evidence="2">cv. Huhao1</strain>
        <tissue evidence="1">Leaf</tissue>
    </source>
</reference>
<name>A0A2U1KJR7_ARTAN</name>
<protein>
    <submittedName>
        <fullName evidence="1">Uncharacterized protein</fullName>
    </submittedName>
</protein>
<proteinExistence type="predicted"/>
<evidence type="ECO:0000313" key="1">
    <source>
        <dbReference type="EMBL" id="PWA37016.1"/>
    </source>
</evidence>
<dbReference type="PANTHER" id="PTHR37206:SF1">
    <property type="entry name" value="TRANSMEMBRANE PROTEIN"/>
    <property type="match status" value="1"/>
</dbReference>
<dbReference type="AlphaFoldDB" id="A0A2U1KJR7"/>
<dbReference type="PANTHER" id="PTHR37206">
    <property type="entry name" value="TRANSMEMBRANE PROTEIN"/>
    <property type="match status" value="1"/>
</dbReference>
<dbReference type="EMBL" id="PKPP01017369">
    <property type="protein sequence ID" value="PWA37016.1"/>
    <property type="molecule type" value="Genomic_DNA"/>
</dbReference>
<organism evidence="1 2">
    <name type="scientific">Artemisia annua</name>
    <name type="common">Sweet wormwood</name>
    <dbReference type="NCBI Taxonomy" id="35608"/>
    <lineage>
        <taxon>Eukaryota</taxon>
        <taxon>Viridiplantae</taxon>
        <taxon>Streptophyta</taxon>
        <taxon>Embryophyta</taxon>
        <taxon>Tracheophyta</taxon>
        <taxon>Spermatophyta</taxon>
        <taxon>Magnoliopsida</taxon>
        <taxon>eudicotyledons</taxon>
        <taxon>Gunneridae</taxon>
        <taxon>Pentapetalae</taxon>
        <taxon>asterids</taxon>
        <taxon>campanulids</taxon>
        <taxon>Asterales</taxon>
        <taxon>Asteraceae</taxon>
        <taxon>Asteroideae</taxon>
        <taxon>Anthemideae</taxon>
        <taxon>Artemisiinae</taxon>
        <taxon>Artemisia</taxon>
    </lineage>
</organism>
<accession>A0A2U1KJR7</accession>